<reference evidence="1 2" key="1">
    <citation type="submission" date="2020-02" db="EMBL/GenBank/DDBJ databases">
        <title>A chromosome-scale genome assembly of the black bullhead catfish (Ameiurus melas).</title>
        <authorList>
            <person name="Wen M."/>
            <person name="Zham M."/>
            <person name="Cabau C."/>
            <person name="Klopp C."/>
            <person name="Donnadieu C."/>
            <person name="Roques C."/>
            <person name="Bouchez O."/>
            <person name="Lampietro C."/>
            <person name="Jouanno E."/>
            <person name="Herpin A."/>
            <person name="Louis A."/>
            <person name="Berthelot C."/>
            <person name="Parey E."/>
            <person name="Roest-Crollius H."/>
            <person name="Braasch I."/>
            <person name="Postlethwait J."/>
            <person name="Robinson-Rechavi M."/>
            <person name="Echchiki A."/>
            <person name="Begum T."/>
            <person name="Montfort J."/>
            <person name="Schartl M."/>
            <person name="Bobe J."/>
            <person name="Guiguen Y."/>
        </authorList>
    </citation>
    <scope>NUCLEOTIDE SEQUENCE [LARGE SCALE GENOMIC DNA]</scope>
    <source>
        <strain evidence="1">M_S1</strain>
        <tissue evidence="1">Blood</tissue>
    </source>
</reference>
<organism evidence="1 2">
    <name type="scientific">Ameiurus melas</name>
    <name type="common">Black bullhead</name>
    <name type="synonym">Silurus melas</name>
    <dbReference type="NCBI Taxonomy" id="219545"/>
    <lineage>
        <taxon>Eukaryota</taxon>
        <taxon>Metazoa</taxon>
        <taxon>Chordata</taxon>
        <taxon>Craniata</taxon>
        <taxon>Vertebrata</taxon>
        <taxon>Euteleostomi</taxon>
        <taxon>Actinopterygii</taxon>
        <taxon>Neopterygii</taxon>
        <taxon>Teleostei</taxon>
        <taxon>Ostariophysi</taxon>
        <taxon>Siluriformes</taxon>
        <taxon>Ictaluridae</taxon>
        <taxon>Ameiurus</taxon>
    </lineage>
</organism>
<dbReference type="AlphaFoldDB" id="A0A7J6B2B2"/>
<keyword evidence="2" id="KW-1185">Reference proteome</keyword>
<evidence type="ECO:0000313" key="2">
    <source>
        <dbReference type="Proteomes" id="UP000593565"/>
    </source>
</evidence>
<dbReference type="Proteomes" id="UP000593565">
    <property type="component" value="Unassembled WGS sequence"/>
</dbReference>
<protein>
    <submittedName>
        <fullName evidence="1">Uncharacterized protein</fullName>
    </submittedName>
</protein>
<dbReference type="EMBL" id="JAAGNN010000005">
    <property type="protein sequence ID" value="KAF4089150.1"/>
    <property type="molecule type" value="Genomic_DNA"/>
</dbReference>
<proteinExistence type="predicted"/>
<comment type="caution">
    <text evidence="1">The sequence shown here is derived from an EMBL/GenBank/DDBJ whole genome shotgun (WGS) entry which is preliminary data.</text>
</comment>
<evidence type="ECO:0000313" key="1">
    <source>
        <dbReference type="EMBL" id="KAF4089150.1"/>
    </source>
</evidence>
<accession>A0A7J6B2B2</accession>
<name>A0A7J6B2B2_AMEME</name>
<gene>
    <name evidence="1" type="ORF">AMELA_G00063300</name>
</gene>
<sequence length="103" mass="11632">MVLFMLGSKDNYVSACVEHHLLFSTSCPKLACNTTKMADLEWKTCGRAHWSKWSRGTWSLSEGASVTRRVKGFHGCKKFKNNCFRVFLCSPQHCTSSNCPSHV</sequence>